<dbReference type="RefSeq" id="WP_393971407.1">
    <property type="nucleotide sequence ID" value="NZ_CP133772.1"/>
</dbReference>
<protein>
    <submittedName>
        <fullName evidence="2">Uncharacterized protein</fullName>
    </submittedName>
</protein>
<dbReference type="EMBL" id="CP133772">
    <property type="protein sequence ID" value="WYY01087.1"/>
    <property type="molecule type" value="Genomic_DNA"/>
</dbReference>
<evidence type="ECO:0000313" key="3">
    <source>
        <dbReference type="Proteomes" id="UP001451606"/>
    </source>
</evidence>
<keyword evidence="1" id="KW-1133">Transmembrane helix</keyword>
<evidence type="ECO:0000313" key="2">
    <source>
        <dbReference type="EMBL" id="WYY01087.1"/>
    </source>
</evidence>
<dbReference type="AlphaFoldDB" id="A0AAX4NJF1"/>
<gene>
    <name evidence="2" type="ORF">OXIME_001683</name>
</gene>
<feature type="transmembrane region" description="Helical" evidence="1">
    <location>
        <begin position="20"/>
        <end position="41"/>
    </location>
</feature>
<keyword evidence="1" id="KW-0812">Transmembrane</keyword>
<sequence length="43" mass="5019">MSHSEIHLERIARNMRIVSIGSLFQLIFQVIIISLMAYIVVYL</sequence>
<reference evidence="2 3" key="1">
    <citation type="submission" date="2023-09" db="EMBL/GenBank/DDBJ databases">
        <authorList>
            <person name="Golyshina O.V."/>
            <person name="Lunev E.A."/>
            <person name="Bargiela R."/>
            <person name="Gaines M.C."/>
            <person name="Daum B."/>
            <person name="Bale N.J."/>
            <person name="Koenen M."/>
            <person name="Sinninghe Damst J.S."/>
            <person name="Yakimov M."/>
            <person name="Golyshin P.N."/>
        </authorList>
    </citation>
    <scope>NUCLEOTIDE SEQUENCE [LARGE SCALE GENOMIC DNA]</scope>
    <source>
        <strain evidence="2 3">M1</strain>
    </source>
</reference>
<keyword evidence="1" id="KW-0472">Membrane</keyword>
<organism evidence="2 3">
    <name type="scientific">Oxyplasma meridianum</name>
    <dbReference type="NCBI Taxonomy" id="3073602"/>
    <lineage>
        <taxon>Archaea</taxon>
        <taxon>Methanobacteriati</taxon>
        <taxon>Thermoplasmatota</taxon>
        <taxon>Thermoplasmata</taxon>
        <taxon>Thermoplasmatales</taxon>
        <taxon>Thermoplasmataceae</taxon>
        <taxon>Oxyplasma</taxon>
    </lineage>
</organism>
<accession>A0AAX4NJF1</accession>
<keyword evidence="3" id="KW-1185">Reference proteome</keyword>
<proteinExistence type="predicted"/>
<dbReference type="Proteomes" id="UP001451606">
    <property type="component" value="Chromosome"/>
</dbReference>
<evidence type="ECO:0000256" key="1">
    <source>
        <dbReference type="SAM" id="Phobius"/>
    </source>
</evidence>
<dbReference type="KEGG" id="omr:OXIME_001683"/>
<dbReference type="GeneID" id="95968421"/>
<name>A0AAX4NJF1_9ARCH</name>